<dbReference type="Pfam" id="PF08445">
    <property type="entry name" value="FR47"/>
    <property type="match status" value="1"/>
</dbReference>
<keyword evidence="2" id="KW-0808">Transferase</keyword>
<evidence type="ECO:0000259" key="1">
    <source>
        <dbReference type="PROSITE" id="PS51186"/>
    </source>
</evidence>
<comment type="caution">
    <text evidence="2">The sequence shown here is derived from an EMBL/GenBank/DDBJ whole genome shotgun (WGS) entry which is preliminary data.</text>
</comment>
<evidence type="ECO:0000313" key="3">
    <source>
        <dbReference type="Proteomes" id="UP000432715"/>
    </source>
</evidence>
<dbReference type="InterPro" id="IPR016181">
    <property type="entry name" value="Acyl_CoA_acyltransferase"/>
</dbReference>
<dbReference type="InterPro" id="IPR013653">
    <property type="entry name" value="GCN5-like_dom"/>
</dbReference>
<sequence>MFKTKLINLQIKTFYVIICMCFKGGNIVYLVDEWSIIKPLISENIHANLNTIGRMKSSKEIQIYVDSLKTPKGFVLKDGYWVIPYSKDENLIKTMLDNIELPNEVGFCGIHRKTADFVIENLKNYELDWHEECDLFYLPQRLYLKYNSSTELSSLQESDVDIVNHYYTYKDEDSRNYLLDCIRNRPSSKLTDSNGNPISWALVREDYSLGVMYTISEHRKKGLAKIVTSDLVHKTIKNGTIPYLHIRSENTASKNLAKEMDFVFWDEILWFGLKKLQRKEE</sequence>
<keyword evidence="3" id="KW-1185">Reference proteome</keyword>
<reference evidence="2 3" key="1">
    <citation type="submission" date="2019-10" db="EMBL/GenBank/DDBJ databases">
        <title>Alkaliphilus serpentinus sp. nov. and Alkaliphilus pronyensis sp. nov., two novel anaerobic alkaliphilic species isolated from the serpentinized-hosted hydrothermal field of the Prony Bay (New Caledonia).</title>
        <authorList>
            <person name="Postec A."/>
        </authorList>
    </citation>
    <scope>NUCLEOTIDE SEQUENCE [LARGE SCALE GENOMIC DNA]</scope>
    <source>
        <strain evidence="2 3">LacV</strain>
    </source>
</reference>
<organism evidence="2 3">
    <name type="scientific">Alkaliphilus pronyensis</name>
    <dbReference type="NCBI Taxonomy" id="1482732"/>
    <lineage>
        <taxon>Bacteria</taxon>
        <taxon>Bacillati</taxon>
        <taxon>Bacillota</taxon>
        <taxon>Clostridia</taxon>
        <taxon>Peptostreptococcales</taxon>
        <taxon>Natronincolaceae</taxon>
        <taxon>Alkaliphilus</taxon>
    </lineage>
</organism>
<dbReference type="Gene3D" id="3.40.630.30">
    <property type="match status" value="1"/>
</dbReference>
<dbReference type="InterPro" id="IPR010313">
    <property type="entry name" value="Glycine_N-acyltransferase"/>
</dbReference>
<feature type="domain" description="N-acetyltransferase" evidence="1">
    <location>
        <begin position="150"/>
        <end position="281"/>
    </location>
</feature>
<dbReference type="OrthoDB" id="1879183at2"/>
<dbReference type="Proteomes" id="UP000432715">
    <property type="component" value="Unassembled WGS sequence"/>
</dbReference>
<dbReference type="GO" id="GO:0047961">
    <property type="term" value="F:glycine N-acyltransferase activity"/>
    <property type="evidence" value="ECO:0007669"/>
    <property type="project" value="InterPro"/>
</dbReference>
<name>A0A6I0FEX8_9FIRM</name>
<accession>A0A6I0FEX8</accession>
<protein>
    <submittedName>
        <fullName evidence="2">GNAT family N-acetyltransferase</fullName>
    </submittedName>
</protein>
<dbReference type="AlphaFoldDB" id="A0A6I0FEX8"/>
<dbReference type="PROSITE" id="PS51186">
    <property type="entry name" value="GNAT"/>
    <property type="match status" value="1"/>
</dbReference>
<proteinExistence type="predicted"/>
<dbReference type="SUPFAM" id="SSF55729">
    <property type="entry name" value="Acyl-CoA N-acyltransferases (Nat)"/>
    <property type="match status" value="1"/>
</dbReference>
<gene>
    <name evidence="2" type="ORF">F8154_09125</name>
</gene>
<dbReference type="PANTHER" id="PTHR15298">
    <property type="entry name" value="L-COA N-ACYLTRANSFERASE-RELATED"/>
    <property type="match status" value="1"/>
</dbReference>
<evidence type="ECO:0000313" key="2">
    <source>
        <dbReference type="EMBL" id="KAB3534373.1"/>
    </source>
</evidence>
<dbReference type="InterPro" id="IPR000182">
    <property type="entry name" value="GNAT_dom"/>
</dbReference>
<dbReference type="EMBL" id="WBZC01000029">
    <property type="protein sequence ID" value="KAB3534373.1"/>
    <property type="molecule type" value="Genomic_DNA"/>
</dbReference>
<dbReference type="PANTHER" id="PTHR15298:SF1">
    <property type="entry name" value="GLYCINE N-ACYLTRANSFERASE-LIKE PROTEIN"/>
    <property type="match status" value="1"/>
</dbReference>